<dbReference type="InterPro" id="IPR008979">
    <property type="entry name" value="Galactose-bd-like_sf"/>
</dbReference>
<dbReference type="PANTHER" id="PTHR36848:SF2">
    <property type="entry name" value="SECRETED PROTEIN"/>
    <property type="match status" value="1"/>
</dbReference>
<gene>
    <name evidence="1" type="ORF">IV501_05615</name>
</gene>
<dbReference type="InterPro" id="IPR053161">
    <property type="entry name" value="Ulvan_degrading_GH"/>
</dbReference>
<comment type="caution">
    <text evidence="1">The sequence shown here is derived from an EMBL/GenBank/DDBJ whole genome shotgun (WGS) entry which is preliminary data.</text>
</comment>
<evidence type="ECO:0000313" key="1">
    <source>
        <dbReference type="EMBL" id="MBK4347106.1"/>
    </source>
</evidence>
<proteinExistence type="predicted"/>
<evidence type="ECO:0008006" key="3">
    <source>
        <dbReference type="Google" id="ProtNLM"/>
    </source>
</evidence>
<dbReference type="PANTHER" id="PTHR36848">
    <property type="entry name" value="DNA-BINDING PROTEIN (PUTATIVE SECRETED PROTEIN)-RELATED"/>
    <property type="match status" value="1"/>
</dbReference>
<sequence>MTIQPTPFDAIAERFREPHANEYGPVPIWWWSGAKVTRERLRWQMEQLTSQGVAQAVIMNLAPSGPLYGSLADDPAFMSEEWWELFLGACEDAAELGFRFWPYDQLGFSGANFQGRLVTKKPHWAGRTLGRLVVDIEPGRTTEVAFPQDSEPLAAYVVSTDGGSAEAVEIVDGRARWSGTGQTLTIVFAQEHGFDYFNPEAVAGLLDTIHGEFERRASQWFGSVIVGFFQDELPSMPTWGDDFAASFEAAHGFAIEPRLGALWGDPTPGDGHPLSDDEVRLRYERHRASKSRAAFFGQLDAWLAKNGLQCGFDQQSPAREGDPVGSVGVYADYLDTHNGFSAPGSDHLGDPKVHSSLSHLSGGSRTWIEAFHSSGWGGTLEETYDWLAPFLKRGATLYDPHAVYYATPGGWWEWAPPSTCWRQPYWPEYHVLSGAVARLSEALSFGTLVADTALIFPTTTVQAGFTFGSPTTAAADATRVYHELNGETAWSAERPGVLDRAAHEYEIVNDGLLDGARVDAAGLHVGPATFRNVVLPAVDVLDDAAAGALADLVDAGGRVIAVESSPRWFVEPGEGAERFSRHVASGAIAVAADSSRVPEFLERASVWAEADVPVLLRQVEGGYLLALFAHDDVTGTEQPIFKGSEGYLDWIEVSWNSFWEGLRADGYTFVPVGGRTTRVRIHGVGGAQLQRWNPVTGERFSLAPHIADDGSVSVDVDFRDGSVTLLAVGDDLPDADGTALDWDDSGVAVDIVDWQVESESSLDNRFGDFGSADRGGVLPQEIWEFDTATGETPTQWSPVVATFGPYARIAGPATSPDFSDDDWREAEWSLSRGIRNDGSHMESLGPKGYVPDEVLLWKDVRAGQFVAATTWIEVASDSRSLVVGANARTTVSIDGAIAERDPSNGYWTTVPVDAGRHRIDLGFEAEYDEDLRATFAVVADVEAFRRAEWVVPVDGSLSASTLTVELEFDINELPADGRVQVGAEQPCTIVINGVDIGRQNAFHPYGGHREARFHPYDLAPHLHPGRNRLELRSTDPGREPAVVVDSAPTALGGLGIMTGVGEWTAVRDGTPVDLRLRSRQWGAPRFLCLVARPHPLPRSAWLERPAFGGSIVDDVIPDLDPDDDAPRWLRAALPTGTRSIEVPTRLAFEAFLDGSTLGSDHVIVFDPPTETGAIFELRFDVTDGRRGGALLDEPARVETQRVAADLRDWSELGFDALAGEVRYFATVSAFDPSDGAVVLDLGDVRGSASVHLDGEKVAEFAWGPYSVDLTDRLAGGDHELEVRVHNTLASYLDVASPTPGVFPGQKRAGLFGPVRLVAKRVRRS</sequence>
<dbReference type="RefSeq" id="WP_200555477.1">
    <property type="nucleotide sequence ID" value="NZ_JAEPES010000002.1"/>
</dbReference>
<evidence type="ECO:0000313" key="2">
    <source>
        <dbReference type="Proteomes" id="UP000636458"/>
    </source>
</evidence>
<reference evidence="1" key="1">
    <citation type="submission" date="2021-01" db="EMBL/GenBank/DDBJ databases">
        <title>Lacisediminihabitans sp. nov. strain G11-30, isolated from Antarctic Soil.</title>
        <authorList>
            <person name="Li J."/>
        </authorList>
    </citation>
    <scope>NUCLEOTIDE SEQUENCE</scope>
    <source>
        <strain evidence="1">G11-30</strain>
    </source>
</reference>
<keyword evidence="2" id="KW-1185">Reference proteome</keyword>
<dbReference type="SUPFAM" id="SSF49785">
    <property type="entry name" value="Galactose-binding domain-like"/>
    <property type="match status" value="1"/>
</dbReference>
<protein>
    <recommendedName>
        <fullName evidence="3">Glycoside hydrolase</fullName>
    </recommendedName>
</protein>
<name>A0A934SI70_9MICO</name>
<organism evidence="1 2">
    <name type="scientific">Lacisediminihabitans changchengi</name>
    <dbReference type="NCBI Taxonomy" id="2787634"/>
    <lineage>
        <taxon>Bacteria</taxon>
        <taxon>Bacillati</taxon>
        <taxon>Actinomycetota</taxon>
        <taxon>Actinomycetes</taxon>
        <taxon>Micrococcales</taxon>
        <taxon>Microbacteriaceae</taxon>
        <taxon>Lacisediminihabitans</taxon>
    </lineage>
</organism>
<dbReference type="Proteomes" id="UP000636458">
    <property type="component" value="Unassembled WGS sequence"/>
</dbReference>
<dbReference type="EMBL" id="JAEPES010000002">
    <property type="protein sequence ID" value="MBK4347106.1"/>
    <property type="molecule type" value="Genomic_DNA"/>
</dbReference>
<accession>A0A934SI70</accession>
<dbReference type="Gene3D" id="2.60.120.260">
    <property type="entry name" value="Galactose-binding domain-like"/>
    <property type="match status" value="2"/>
</dbReference>